<dbReference type="KEGG" id="ddi:DDB_G0286731"/>
<keyword evidence="2" id="KW-1185">Reference proteome</keyword>
<dbReference type="dictyBase" id="DDB_G0286731"/>
<comment type="caution">
    <text evidence="1">The sequence shown here is derived from an EMBL/GenBank/DDBJ whole genome shotgun (WGS) entry which is preliminary data.</text>
</comment>
<dbReference type="RefSeq" id="XP_637647.1">
    <property type="nucleotide sequence ID" value="XM_632555.1"/>
</dbReference>
<sequence length="180" mass="20657">MESIINQLNNLTVSTIGNPEFDAATKANDAKGILNNHYTGKDLVFSLKNDIKSITIDQVEVFNRELRDVKEQILNFVQSEHGIINVGPRYKKYRKIRNKIRIKVGTVAADPELTQQQKNVIIYVLLPIYNLPDYDRNYNPDKGGGEKTFSKMLLNVAVMHSKSKFEYVDGYYSFHQETLI</sequence>
<dbReference type="eggNOG" id="ENOG502RHUC">
    <property type="taxonomic scope" value="Eukaryota"/>
</dbReference>
<accession>Q54LB4</accession>
<name>Q54LB4_DICDI</name>
<protein>
    <submittedName>
        <fullName evidence="1">Uncharacterized protein</fullName>
    </submittedName>
</protein>
<dbReference type="HOGENOM" id="CLU_1498974_0_0_1"/>
<dbReference type="VEuPathDB" id="AmoebaDB:DDB_G0286731"/>
<dbReference type="InParanoid" id="Q54LB4"/>
<dbReference type="Proteomes" id="UP000002195">
    <property type="component" value="Unassembled WGS sequence"/>
</dbReference>
<dbReference type="OMA" id="RNWIRAR"/>
<gene>
    <name evidence="1" type="ORF">DDB_G0286731</name>
</gene>
<reference evidence="1 2" key="1">
    <citation type="journal article" date="2005" name="Nature">
        <title>The genome of the social amoeba Dictyostelium discoideum.</title>
        <authorList>
            <consortium name="The Dictyostelium discoideum Sequencing Consortium"/>
            <person name="Eichinger L."/>
            <person name="Pachebat J.A."/>
            <person name="Glockner G."/>
            <person name="Rajandream M.A."/>
            <person name="Sucgang R."/>
            <person name="Berriman M."/>
            <person name="Song J."/>
            <person name="Olsen R."/>
            <person name="Szafranski K."/>
            <person name="Xu Q."/>
            <person name="Tunggal B."/>
            <person name="Kummerfeld S."/>
            <person name="Madera M."/>
            <person name="Konfortov B.A."/>
            <person name="Rivero F."/>
            <person name="Bankier A.T."/>
            <person name="Lehmann R."/>
            <person name="Hamlin N."/>
            <person name="Davies R."/>
            <person name="Gaudet P."/>
            <person name="Fey P."/>
            <person name="Pilcher K."/>
            <person name="Chen G."/>
            <person name="Saunders D."/>
            <person name="Sodergren E."/>
            <person name="Davis P."/>
            <person name="Kerhornou A."/>
            <person name="Nie X."/>
            <person name="Hall N."/>
            <person name="Anjard C."/>
            <person name="Hemphill L."/>
            <person name="Bason N."/>
            <person name="Farbrother P."/>
            <person name="Desany B."/>
            <person name="Just E."/>
            <person name="Morio T."/>
            <person name="Rost R."/>
            <person name="Churcher C."/>
            <person name="Cooper J."/>
            <person name="Haydock S."/>
            <person name="van Driessche N."/>
            <person name="Cronin A."/>
            <person name="Goodhead I."/>
            <person name="Muzny D."/>
            <person name="Mourier T."/>
            <person name="Pain A."/>
            <person name="Lu M."/>
            <person name="Harper D."/>
            <person name="Lindsay R."/>
            <person name="Hauser H."/>
            <person name="James K."/>
            <person name="Quiles M."/>
            <person name="Madan Babu M."/>
            <person name="Saito T."/>
            <person name="Buchrieser C."/>
            <person name="Wardroper A."/>
            <person name="Felder M."/>
            <person name="Thangavelu M."/>
            <person name="Johnson D."/>
            <person name="Knights A."/>
            <person name="Loulseged H."/>
            <person name="Mungall K."/>
            <person name="Oliver K."/>
            <person name="Price C."/>
            <person name="Quail M.A."/>
            <person name="Urushihara H."/>
            <person name="Hernandez J."/>
            <person name="Rabbinowitsch E."/>
            <person name="Steffen D."/>
            <person name="Sanders M."/>
            <person name="Ma J."/>
            <person name="Kohara Y."/>
            <person name="Sharp S."/>
            <person name="Simmonds M."/>
            <person name="Spiegler S."/>
            <person name="Tivey A."/>
            <person name="Sugano S."/>
            <person name="White B."/>
            <person name="Walker D."/>
            <person name="Woodward J."/>
            <person name="Winckler T."/>
            <person name="Tanaka Y."/>
            <person name="Shaulsky G."/>
            <person name="Schleicher M."/>
            <person name="Weinstock G."/>
            <person name="Rosenthal A."/>
            <person name="Cox E.C."/>
            <person name="Chisholm R.L."/>
            <person name="Gibbs R."/>
            <person name="Loomis W.F."/>
            <person name="Platzer M."/>
            <person name="Kay R.R."/>
            <person name="Williams J."/>
            <person name="Dear P.H."/>
            <person name="Noegel A.A."/>
            <person name="Barrell B."/>
            <person name="Kuspa A."/>
        </authorList>
    </citation>
    <scope>NUCLEOTIDE SEQUENCE [LARGE SCALE GENOMIC DNA]</scope>
    <source>
        <strain evidence="1 2">AX4</strain>
    </source>
</reference>
<dbReference type="PaxDb" id="44689-DDB0187119"/>
<proteinExistence type="predicted"/>
<evidence type="ECO:0000313" key="1">
    <source>
        <dbReference type="EMBL" id="EAL64121.1"/>
    </source>
</evidence>
<dbReference type="AlphaFoldDB" id="Q54LB4"/>
<dbReference type="GeneID" id="8625787"/>
<dbReference type="EMBL" id="AAFI02000089">
    <property type="protein sequence ID" value="EAL64121.1"/>
    <property type="molecule type" value="Genomic_DNA"/>
</dbReference>
<organism evidence="1 2">
    <name type="scientific">Dictyostelium discoideum</name>
    <name type="common">Social amoeba</name>
    <dbReference type="NCBI Taxonomy" id="44689"/>
    <lineage>
        <taxon>Eukaryota</taxon>
        <taxon>Amoebozoa</taxon>
        <taxon>Evosea</taxon>
        <taxon>Eumycetozoa</taxon>
        <taxon>Dictyostelia</taxon>
        <taxon>Dictyosteliales</taxon>
        <taxon>Dictyosteliaceae</taxon>
        <taxon>Dictyostelium</taxon>
    </lineage>
</organism>
<dbReference type="FunCoup" id="Q54LB4">
    <property type="interactions" value="18"/>
</dbReference>
<evidence type="ECO:0000313" key="2">
    <source>
        <dbReference type="Proteomes" id="UP000002195"/>
    </source>
</evidence>